<dbReference type="PROSITE" id="PS00893">
    <property type="entry name" value="NUDIX_BOX"/>
    <property type="match status" value="1"/>
</dbReference>
<dbReference type="GO" id="GO:0005829">
    <property type="term" value="C:cytosol"/>
    <property type="evidence" value="ECO:0007669"/>
    <property type="project" value="TreeGrafter"/>
</dbReference>
<dbReference type="GO" id="GO:0006753">
    <property type="term" value="P:nucleoside phosphate metabolic process"/>
    <property type="evidence" value="ECO:0007669"/>
    <property type="project" value="TreeGrafter"/>
</dbReference>
<sequence>MSWKLNSIKTIYTNQFITLVEKNSFHPILGSHNFYCVLFPQWVNVVAITKENNLVLVKQYRHGLESYTLETPGGVVDPGEEPEDTARRELLEETGYKGKILSLGKVAPNPAIQNNLCHIFLFTDCEKVASQKLDETEDIQIVEVPLEELDKLIAEEKIIHSLSVVSLLKTKDLLEKERKLKIF</sequence>
<dbReference type="CDD" id="cd03424">
    <property type="entry name" value="NUDIX_ADPRase_Nudt5_UGPPase_Nudt14"/>
    <property type="match status" value="1"/>
</dbReference>
<dbReference type="OrthoDB" id="9806150at2"/>
<dbReference type="InterPro" id="IPR000086">
    <property type="entry name" value="NUDIX_hydrolase_dom"/>
</dbReference>
<dbReference type="InterPro" id="IPR015797">
    <property type="entry name" value="NUDIX_hydrolase-like_dom_sf"/>
</dbReference>
<dbReference type="SUPFAM" id="SSF55811">
    <property type="entry name" value="Nudix"/>
    <property type="match status" value="1"/>
</dbReference>
<evidence type="ECO:0000256" key="1">
    <source>
        <dbReference type="ARBA" id="ARBA00001946"/>
    </source>
</evidence>
<dbReference type="InterPro" id="IPR020476">
    <property type="entry name" value="Nudix_hydrolase"/>
</dbReference>
<dbReference type="EMBL" id="FRAI01000005">
    <property type="protein sequence ID" value="SHJ64006.1"/>
    <property type="molecule type" value="Genomic_DNA"/>
</dbReference>
<evidence type="ECO:0000256" key="3">
    <source>
        <dbReference type="RuleBase" id="RU003476"/>
    </source>
</evidence>
<keyword evidence="6" id="KW-1185">Reference proteome</keyword>
<evidence type="ECO:0000313" key="6">
    <source>
        <dbReference type="Proteomes" id="UP000243547"/>
    </source>
</evidence>
<dbReference type="Gene3D" id="3.90.79.10">
    <property type="entry name" value="Nucleoside Triphosphate Pyrophosphohydrolase"/>
    <property type="match status" value="1"/>
</dbReference>
<comment type="similarity">
    <text evidence="3">Belongs to the Nudix hydrolase family.</text>
</comment>
<reference evidence="6" key="1">
    <citation type="submission" date="2016-11" db="EMBL/GenBank/DDBJ databases">
        <authorList>
            <person name="Varghese N."/>
            <person name="Submissions S."/>
        </authorList>
    </citation>
    <scope>NUCLEOTIDE SEQUENCE [LARGE SCALE GENOMIC DNA]</scope>
    <source>
        <strain evidence="6">DSM 14826</strain>
    </source>
</reference>
<gene>
    <name evidence="5" type="ORF">SAMN02745227_00299</name>
</gene>
<keyword evidence="2 3" id="KW-0378">Hydrolase</keyword>
<feature type="domain" description="Nudix hydrolase" evidence="4">
    <location>
        <begin position="38"/>
        <end position="166"/>
    </location>
</feature>
<name>A0A1M6KYT9_9FIRM</name>
<proteinExistence type="inferred from homology"/>
<dbReference type="STRING" id="1120989.SAMN02745227_00299"/>
<accession>A0A1M6KYT9</accession>
<dbReference type="GO" id="GO:0019693">
    <property type="term" value="P:ribose phosphate metabolic process"/>
    <property type="evidence" value="ECO:0007669"/>
    <property type="project" value="TreeGrafter"/>
</dbReference>
<organism evidence="5 6">
    <name type="scientific">Anaerobranca californiensis DSM 14826</name>
    <dbReference type="NCBI Taxonomy" id="1120989"/>
    <lineage>
        <taxon>Bacteria</taxon>
        <taxon>Bacillati</taxon>
        <taxon>Bacillota</taxon>
        <taxon>Clostridia</taxon>
        <taxon>Eubacteriales</taxon>
        <taxon>Proteinivoracaceae</taxon>
        <taxon>Anaerobranca</taxon>
    </lineage>
</organism>
<dbReference type="InterPro" id="IPR020084">
    <property type="entry name" value="NUDIX_hydrolase_CS"/>
</dbReference>
<dbReference type="PRINTS" id="PR00502">
    <property type="entry name" value="NUDIXFAMILY"/>
</dbReference>
<evidence type="ECO:0000313" key="5">
    <source>
        <dbReference type="EMBL" id="SHJ64006.1"/>
    </source>
</evidence>
<protein>
    <submittedName>
        <fullName evidence="5">ADP-ribose pyrophosphatase YjhB, NUDIX family</fullName>
    </submittedName>
</protein>
<evidence type="ECO:0000256" key="2">
    <source>
        <dbReference type="ARBA" id="ARBA00022801"/>
    </source>
</evidence>
<dbReference type="RefSeq" id="WP_072905638.1">
    <property type="nucleotide sequence ID" value="NZ_FRAI01000005.1"/>
</dbReference>
<comment type="cofactor">
    <cofactor evidence="1">
        <name>Mg(2+)</name>
        <dbReference type="ChEBI" id="CHEBI:18420"/>
    </cofactor>
</comment>
<dbReference type="AlphaFoldDB" id="A0A1M6KYT9"/>
<dbReference type="Proteomes" id="UP000243547">
    <property type="component" value="Unassembled WGS sequence"/>
</dbReference>
<evidence type="ECO:0000259" key="4">
    <source>
        <dbReference type="PROSITE" id="PS51462"/>
    </source>
</evidence>
<dbReference type="PROSITE" id="PS51462">
    <property type="entry name" value="NUDIX"/>
    <property type="match status" value="1"/>
</dbReference>
<dbReference type="GO" id="GO:0016462">
    <property type="term" value="F:pyrophosphatase activity"/>
    <property type="evidence" value="ECO:0007669"/>
    <property type="project" value="UniProtKB-ARBA"/>
</dbReference>
<dbReference type="Pfam" id="PF00293">
    <property type="entry name" value="NUDIX"/>
    <property type="match status" value="1"/>
</dbReference>
<dbReference type="PANTHER" id="PTHR11839">
    <property type="entry name" value="UDP/ADP-SUGAR PYROPHOSPHATASE"/>
    <property type="match status" value="1"/>
</dbReference>
<dbReference type="PANTHER" id="PTHR11839:SF18">
    <property type="entry name" value="NUDIX HYDROLASE DOMAIN-CONTAINING PROTEIN"/>
    <property type="match status" value="1"/>
</dbReference>